<dbReference type="SMART" id="SM00421">
    <property type="entry name" value="HTH_LUXR"/>
    <property type="match status" value="1"/>
</dbReference>
<evidence type="ECO:0000259" key="1">
    <source>
        <dbReference type="SMART" id="SM00421"/>
    </source>
</evidence>
<evidence type="ECO:0000313" key="2">
    <source>
        <dbReference type="EMBL" id="RVT92561.1"/>
    </source>
</evidence>
<dbReference type="InterPro" id="IPR016032">
    <property type="entry name" value="Sig_transdc_resp-reg_C-effctor"/>
</dbReference>
<accession>A0A437M4C2</accession>
<comment type="caution">
    <text evidence="2">The sequence shown here is derived from an EMBL/GenBank/DDBJ whole genome shotgun (WGS) entry which is preliminary data.</text>
</comment>
<proteinExistence type="predicted"/>
<feature type="domain" description="HTH luxR-type" evidence="1">
    <location>
        <begin position="285"/>
        <end position="342"/>
    </location>
</feature>
<reference evidence="2 3" key="1">
    <citation type="submission" date="2019-01" db="EMBL/GenBank/DDBJ databases">
        <authorList>
            <person name="Chen W.-M."/>
        </authorList>
    </citation>
    <scope>NUCLEOTIDE SEQUENCE [LARGE SCALE GENOMIC DNA]</scope>
    <source>
        <strain evidence="2 3">CCP-7</strain>
    </source>
</reference>
<organism evidence="2 3">
    <name type="scientific">Sphingomonas crocodyli</name>
    <dbReference type="NCBI Taxonomy" id="1979270"/>
    <lineage>
        <taxon>Bacteria</taxon>
        <taxon>Pseudomonadati</taxon>
        <taxon>Pseudomonadota</taxon>
        <taxon>Alphaproteobacteria</taxon>
        <taxon>Sphingomonadales</taxon>
        <taxon>Sphingomonadaceae</taxon>
        <taxon>Sphingomonas</taxon>
    </lineage>
</organism>
<name>A0A437M4C2_9SPHN</name>
<sequence length="347" mass="37696">MLSSAIDDAIFDAGLHAEAMAELGPQLSAVLNTQGCWIQRVNPSYGEVMTAYGFDMGSEQLYTERFYAIDPWLGKGMTLSPGKAHSLDAHIPIKSFLNGEFYTDYMRQRADYVHCMGAHFFLEGQAYALSFQRAQSVGPFEEDAEAQLDSLLPSLRRAFLTNARLQQQADHIARLELAQESAPLTILADRGFGVVWLNRAPPRDAPVRMTESGGQQRIDAGHGLGAAIRSATQGGAGQSSLLRVGRWAIEVDPVRDPPSRRPLAMIRVRDTAAEAARRVRDAATHFGLTAAEERLCASLLGGLSLQDHADLAGTMISTTRSHLKSLMAKMGVTRQAEVVSALAAMRG</sequence>
<gene>
    <name evidence="2" type="ORF">EOD43_01135</name>
</gene>
<dbReference type="Gene3D" id="1.10.10.10">
    <property type="entry name" value="Winged helix-like DNA-binding domain superfamily/Winged helix DNA-binding domain"/>
    <property type="match status" value="1"/>
</dbReference>
<dbReference type="EMBL" id="SACN01000001">
    <property type="protein sequence ID" value="RVT92561.1"/>
    <property type="molecule type" value="Genomic_DNA"/>
</dbReference>
<dbReference type="AlphaFoldDB" id="A0A437M4C2"/>
<dbReference type="RefSeq" id="WP_127740286.1">
    <property type="nucleotide sequence ID" value="NZ_SACN01000001.1"/>
</dbReference>
<dbReference type="SUPFAM" id="SSF46894">
    <property type="entry name" value="C-terminal effector domain of the bipartite response regulators"/>
    <property type="match status" value="1"/>
</dbReference>
<keyword evidence="3" id="KW-1185">Reference proteome</keyword>
<dbReference type="GO" id="GO:0006355">
    <property type="term" value="P:regulation of DNA-templated transcription"/>
    <property type="evidence" value="ECO:0007669"/>
    <property type="project" value="InterPro"/>
</dbReference>
<protein>
    <submittedName>
        <fullName evidence="2">Helix-turn-helix transcriptional regulator</fullName>
    </submittedName>
</protein>
<dbReference type="GO" id="GO:0003677">
    <property type="term" value="F:DNA binding"/>
    <property type="evidence" value="ECO:0007669"/>
    <property type="project" value="InterPro"/>
</dbReference>
<dbReference type="Proteomes" id="UP000282971">
    <property type="component" value="Unassembled WGS sequence"/>
</dbReference>
<dbReference type="InterPro" id="IPR000792">
    <property type="entry name" value="Tscrpt_reg_LuxR_C"/>
</dbReference>
<dbReference type="InterPro" id="IPR036388">
    <property type="entry name" value="WH-like_DNA-bd_sf"/>
</dbReference>
<evidence type="ECO:0000313" key="3">
    <source>
        <dbReference type="Proteomes" id="UP000282971"/>
    </source>
</evidence>
<dbReference type="OrthoDB" id="7444822at2"/>